<dbReference type="InterPro" id="IPR032675">
    <property type="entry name" value="LRR_dom_sf"/>
</dbReference>
<evidence type="ECO:0008006" key="3">
    <source>
        <dbReference type="Google" id="ProtNLM"/>
    </source>
</evidence>
<organism evidence="1 2">
    <name type="scientific">Pholiota conissans</name>
    <dbReference type="NCBI Taxonomy" id="109636"/>
    <lineage>
        <taxon>Eukaryota</taxon>
        <taxon>Fungi</taxon>
        <taxon>Dikarya</taxon>
        <taxon>Basidiomycota</taxon>
        <taxon>Agaricomycotina</taxon>
        <taxon>Agaricomycetes</taxon>
        <taxon>Agaricomycetidae</taxon>
        <taxon>Agaricales</taxon>
        <taxon>Agaricineae</taxon>
        <taxon>Strophariaceae</taxon>
        <taxon>Pholiota</taxon>
    </lineage>
</organism>
<dbReference type="Proteomes" id="UP000807469">
    <property type="component" value="Unassembled WGS sequence"/>
</dbReference>
<proteinExistence type="predicted"/>
<accession>A0A9P6D643</accession>
<sequence length="553" mass="62648">MPSESLLPKPHTLGISEEKAHQISRIDTEVGRTRDDITTLLRKCADLNRKRNSFLLPVNLPTELLTIIFEFSCSPVDEKPPFSTIIGRDFWQISYQPMDSCSVVPGPLHLSRVCSRWREASLNTPQLWDNIQLIVTRRHAKKQAALLRYWLASAGQRPLTVSLVQGNNAEDDSDMTTYDIPTAVIDALLPYSNQLFILDLFMTTSWESAFVQLGKNVPILTSLTISPAFASEDDPLEEIYFFALAPQLENVTLSSYSIPAVALPLVQIKSFITDNMDEEAPYEIFRICPNLLHFKLDIRLDAPEWTVFTDSQRHDKLETLELLVQTDEDVSVLLDRLTLPALRSFTLEVTDESPVMMLIQPFLARSACALAILNLHCFTMPEDELISCLKSLPMLRALKLVNSRQMGRIYQNVLDSMNPRKQQISEKNNECLVPHLESFCYSGKFSPSLHALVEFAVDRWDNCDVDLPDDHRPPSGTNMPVVRLRSLTFMTDWKRLESNPGIVGVLRRLRKEGMKVEIVDEFGFCPGGPPLSRTLIKKLGLSEAEIEAMSMIR</sequence>
<gene>
    <name evidence="1" type="ORF">BDN70DRAFT_872335</name>
</gene>
<protein>
    <recommendedName>
        <fullName evidence="3">F-box domain-containing protein</fullName>
    </recommendedName>
</protein>
<reference evidence="1" key="1">
    <citation type="submission" date="2020-11" db="EMBL/GenBank/DDBJ databases">
        <authorList>
            <consortium name="DOE Joint Genome Institute"/>
            <person name="Ahrendt S."/>
            <person name="Riley R."/>
            <person name="Andreopoulos W."/>
            <person name="Labutti K."/>
            <person name="Pangilinan J."/>
            <person name="Ruiz-Duenas F.J."/>
            <person name="Barrasa J.M."/>
            <person name="Sanchez-Garcia M."/>
            <person name="Camarero S."/>
            <person name="Miyauchi S."/>
            <person name="Serrano A."/>
            <person name="Linde D."/>
            <person name="Babiker R."/>
            <person name="Drula E."/>
            <person name="Ayuso-Fernandez I."/>
            <person name="Pacheco R."/>
            <person name="Padilla G."/>
            <person name="Ferreira P."/>
            <person name="Barriuso J."/>
            <person name="Kellner H."/>
            <person name="Castanera R."/>
            <person name="Alfaro M."/>
            <person name="Ramirez L."/>
            <person name="Pisabarro A.G."/>
            <person name="Kuo A."/>
            <person name="Tritt A."/>
            <person name="Lipzen A."/>
            <person name="He G."/>
            <person name="Yan M."/>
            <person name="Ng V."/>
            <person name="Cullen D."/>
            <person name="Martin F."/>
            <person name="Rosso M.-N."/>
            <person name="Henrissat B."/>
            <person name="Hibbett D."/>
            <person name="Martinez A.T."/>
            <person name="Grigoriev I.V."/>
        </authorList>
    </citation>
    <scope>NUCLEOTIDE SEQUENCE</scope>
    <source>
        <strain evidence="1">CIRM-BRFM 674</strain>
    </source>
</reference>
<dbReference type="Gene3D" id="3.80.10.10">
    <property type="entry name" value="Ribonuclease Inhibitor"/>
    <property type="match status" value="1"/>
</dbReference>
<dbReference type="EMBL" id="MU155142">
    <property type="protein sequence ID" value="KAF9484555.1"/>
    <property type="molecule type" value="Genomic_DNA"/>
</dbReference>
<evidence type="ECO:0000313" key="2">
    <source>
        <dbReference type="Proteomes" id="UP000807469"/>
    </source>
</evidence>
<name>A0A9P6D643_9AGAR</name>
<dbReference type="AlphaFoldDB" id="A0A9P6D643"/>
<evidence type="ECO:0000313" key="1">
    <source>
        <dbReference type="EMBL" id="KAF9484555.1"/>
    </source>
</evidence>
<comment type="caution">
    <text evidence="1">The sequence shown here is derived from an EMBL/GenBank/DDBJ whole genome shotgun (WGS) entry which is preliminary data.</text>
</comment>
<dbReference type="SUPFAM" id="SSF52047">
    <property type="entry name" value="RNI-like"/>
    <property type="match status" value="1"/>
</dbReference>
<dbReference type="OrthoDB" id="2269034at2759"/>
<keyword evidence="2" id="KW-1185">Reference proteome</keyword>